<sequence length="30" mass="3339">MLFGALGQLVNKNINGKEPVRNNYFIGIFA</sequence>
<organism evidence="1 2">
    <name type="scientific">Pedobacter duraquae</name>
    <dbReference type="NCBI Taxonomy" id="425511"/>
    <lineage>
        <taxon>Bacteria</taxon>
        <taxon>Pseudomonadati</taxon>
        <taxon>Bacteroidota</taxon>
        <taxon>Sphingobacteriia</taxon>
        <taxon>Sphingobacteriales</taxon>
        <taxon>Sphingobacteriaceae</taxon>
        <taxon>Pedobacter</taxon>
    </lineage>
</organism>
<dbReference type="EMBL" id="SNWM01000001">
    <property type="protein sequence ID" value="TDO23749.1"/>
    <property type="molecule type" value="Genomic_DNA"/>
</dbReference>
<protein>
    <submittedName>
        <fullName evidence="1">Uncharacterized protein</fullName>
    </submittedName>
</protein>
<dbReference type="AlphaFoldDB" id="A0A4R6IND0"/>
<reference evidence="1 2" key="1">
    <citation type="submission" date="2019-03" db="EMBL/GenBank/DDBJ databases">
        <title>Genomic Encyclopedia of Archaeal and Bacterial Type Strains, Phase II (KMG-II): from individual species to whole genera.</title>
        <authorList>
            <person name="Goeker M."/>
        </authorList>
    </citation>
    <scope>NUCLEOTIDE SEQUENCE [LARGE SCALE GENOMIC DNA]</scope>
    <source>
        <strain evidence="1 2">DSM 19034</strain>
    </source>
</reference>
<evidence type="ECO:0000313" key="2">
    <source>
        <dbReference type="Proteomes" id="UP000295499"/>
    </source>
</evidence>
<name>A0A4R6IND0_9SPHI</name>
<evidence type="ECO:0000313" key="1">
    <source>
        <dbReference type="EMBL" id="TDO23749.1"/>
    </source>
</evidence>
<comment type="caution">
    <text evidence="1">The sequence shown here is derived from an EMBL/GenBank/DDBJ whole genome shotgun (WGS) entry which is preliminary data.</text>
</comment>
<accession>A0A4R6IND0</accession>
<gene>
    <name evidence="1" type="ORF">CLV32_0034</name>
</gene>
<dbReference type="Proteomes" id="UP000295499">
    <property type="component" value="Unassembled WGS sequence"/>
</dbReference>
<proteinExistence type="predicted"/>
<keyword evidence="2" id="KW-1185">Reference proteome</keyword>